<keyword evidence="4" id="KW-1185">Reference proteome</keyword>
<evidence type="ECO:0000313" key="4">
    <source>
        <dbReference type="Proteomes" id="UP000215405"/>
    </source>
</evidence>
<evidence type="ECO:0000256" key="2">
    <source>
        <dbReference type="ARBA" id="ARBA00023002"/>
    </source>
</evidence>
<dbReference type="SUPFAM" id="SSF51735">
    <property type="entry name" value="NAD(P)-binding Rossmann-fold domains"/>
    <property type="match status" value="1"/>
</dbReference>
<dbReference type="PRINTS" id="PR00081">
    <property type="entry name" value="GDHRDH"/>
</dbReference>
<dbReference type="InterPro" id="IPR036291">
    <property type="entry name" value="NAD(P)-bd_dom_sf"/>
</dbReference>
<gene>
    <name evidence="3" type="ORF">B7H23_14090</name>
</gene>
<dbReference type="GO" id="GO:0016616">
    <property type="term" value="F:oxidoreductase activity, acting on the CH-OH group of donors, NAD or NADP as acceptor"/>
    <property type="evidence" value="ECO:0007669"/>
    <property type="project" value="TreeGrafter"/>
</dbReference>
<dbReference type="Proteomes" id="UP000215405">
    <property type="component" value="Unassembled WGS sequence"/>
</dbReference>
<dbReference type="PANTHER" id="PTHR42760">
    <property type="entry name" value="SHORT-CHAIN DEHYDROGENASES/REDUCTASES FAMILY MEMBER"/>
    <property type="match status" value="1"/>
</dbReference>
<keyword evidence="2" id="KW-0560">Oxidoreductase</keyword>
<dbReference type="Gene3D" id="3.40.50.720">
    <property type="entry name" value="NAD(P)-binding Rossmann-like Domain"/>
    <property type="match status" value="1"/>
</dbReference>
<dbReference type="CDD" id="cd05233">
    <property type="entry name" value="SDR_c"/>
    <property type="match status" value="1"/>
</dbReference>
<evidence type="ECO:0000313" key="3">
    <source>
        <dbReference type="EMBL" id="OXS99300.1"/>
    </source>
</evidence>
<dbReference type="InterPro" id="IPR002347">
    <property type="entry name" value="SDR_fam"/>
</dbReference>
<dbReference type="EMBL" id="NBYO01000003">
    <property type="protein sequence ID" value="OXS99300.1"/>
    <property type="molecule type" value="Genomic_DNA"/>
</dbReference>
<dbReference type="FunFam" id="3.40.50.720:FF:000084">
    <property type="entry name" value="Short-chain dehydrogenase reductase"/>
    <property type="match status" value="1"/>
</dbReference>
<dbReference type="AlphaFoldDB" id="A0A231UTZ6"/>
<dbReference type="PANTHER" id="PTHR42760:SF133">
    <property type="entry name" value="3-OXOACYL-[ACYL-CARRIER-PROTEIN] REDUCTASE"/>
    <property type="match status" value="1"/>
</dbReference>
<protein>
    <recommendedName>
        <fullName evidence="5">Short-chain dehydrogenase</fullName>
    </recommendedName>
</protein>
<sequence length="256" mass="27338">MTADRDMAGRVAVVTGASSGVGQEIARQLARRGCDLWLTYHNDEKPVRRLQETFAQEVGVEVRQLDLTDESAVKGVFSEIARKGEGLDYLVNNASFWSQDLWDADPAELTPADLRAVFDVDLIGSFLTIRESVGLMKGKGGAIVNFSSSDSLRGDPKAFAYNPAQVAVIGLTRSVARRYAPTIRCNAIAPGPIDTGWTERWGLSASEKAAVDEQNGLAGRMGRPDEVAALACYLLSDGAGYINGQVIQADGGASIA</sequence>
<reference evidence="4" key="1">
    <citation type="journal article" date="2017" name="Int. J. Syst. Evol. Microbiol.">
        <title>Notoacmeibacter marinus gen. nov., sp. nov., isolated from the gut of a limpet and proposal of Notoacmeibacteraceae fam. nov. in the order Rhizobiales of the class Alphaproteobacteria.</title>
        <authorList>
            <person name="Huang Z."/>
            <person name="Guo F."/>
            <person name="Lai Q."/>
        </authorList>
    </citation>
    <scope>NUCLEOTIDE SEQUENCE [LARGE SCALE GENOMIC DNA]</scope>
    <source>
        <strain evidence="4">XMTR2A4</strain>
    </source>
</reference>
<accession>A0A231UTZ6</accession>
<evidence type="ECO:0008006" key="5">
    <source>
        <dbReference type="Google" id="ProtNLM"/>
    </source>
</evidence>
<comment type="caution">
    <text evidence="3">The sequence shown here is derived from an EMBL/GenBank/DDBJ whole genome shotgun (WGS) entry which is preliminary data.</text>
</comment>
<evidence type="ECO:0000256" key="1">
    <source>
        <dbReference type="ARBA" id="ARBA00006484"/>
    </source>
</evidence>
<dbReference type="PRINTS" id="PR00080">
    <property type="entry name" value="SDRFAMILY"/>
</dbReference>
<dbReference type="Pfam" id="PF13561">
    <property type="entry name" value="adh_short_C2"/>
    <property type="match status" value="1"/>
</dbReference>
<comment type="similarity">
    <text evidence="1">Belongs to the short-chain dehydrogenases/reductases (SDR) family.</text>
</comment>
<proteinExistence type="inferred from homology"/>
<name>A0A231UTZ6_9HYPH</name>
<dbReference type="RefSeq" id="WP_094078080.1">
    <property type="nucleotide sequence ID" value="NZ_NBYO01000003.1"/>
</dbReference>
<organism evidence="3 4">
    <name type="scientific">Notoacmeibacter marinus</name>
    <dbReference type="NCBI Taxonomy" id="1876515"/>
    <lineage>
        <taxon>Bacteria</taxon>
        <taxon>Pseudomonadati</taxon>
        <taxon>Pseudomonadota</taxon>
        <taxon>Alphaproteobacteria</taxon>
        <taxon>Hyphomicrobiales</taxon>
        <taxon>Notoacmeibacteraceae</taxon>
        <taxon>Notoacmeibacter</taxon>
    </lineage>
</organism>